<keyword evidence="1" id="KW-0472">Membrane</keyword>
<keyword evidence="1" id="KW-0812">Transmembrane</keyword>
<feature type="transmembrane region" description="Helical" evidence="1">
    <location>
        <begin position="198"/>
        <end position="221"/>
    </location>
</feature>
<gene>
    <name evidence="2" type="ORF">LCMAC202_05140</name>
</gene>
<evidence type="ECO:0000313" key="2">
    <source>
        <dbReference type="EMBL" id="QBK88152.1"/>
    </source>
</evidence>
<sequence>MTFGEHFGKIGFSPIKNGTVELDKRIWLYLDELIFIQFPPNPYYVAYPLSSLPYTITEKDDVGIYMNTFIPKFGNFSLSLVFIPLENPDHDAEIHYSKDALEIKAFVNVSNIYPLLIYQMSRNPCSGSFCTIIDDLATIQHANYTLGIDSHYTWSWEAIDAAGYLRMFSGLFYYREIIWNPPTPENPPSNEEESTESVLWVLLLLAGIIGGIVGLIILPLLKLVKRRQSGYIQVDV</sequence>
<reference evidence="2" key="1">
    <citation type="journal article" date="2019" name="MBio">
        <title>Virus Genomes from Deep Sea Sediments Expand the Ocean Megavirome and Support Independent Origins of Viral Gigantism.</title>
        <authorList>
            <person name="Backstrom D."/>
            <person name="Yutin N."/>
            <person name="Jorgensen S.L."/>
            <person name="Dharamshi J."/>
            <person name="Homa F."/>
            <person name="Zaremba-Niedwiedzka K."/>
            <person name="Spang A."/>
            <person name="Wolf Y.I."/>
            <person name="Koonin E.V."/>
            <person name="Ettema T.J."/>
        </authorList>
    </citation>
    <scope>NUCLEOTIDE SEQUENCE</scope>
</reference>
<accession>A0A481YY23</accession>
<name>A0A481YY23_9VIRU</name>
<evidence type="ECO:0000256" key="1">
    <source>
        <dbReference type="SAM" id="Phobius"/>
    </source>
</evidence>
<keyword evidence="1" id="KW-1133">Transmembrane helix</keyword>
<dbReference type="EMBL" id="MK500376">
    <property type="protein sequence ID" value="QBK88152.1"/>
    <property type="molecule type" value="Genomic_DNA"/>
</dbReference>
<organism evidence="2">
    <name type="scientific">Marseillevirus LCMAC202</name>
    <dbReference type="NCBI Taxonomy" id="2506606"/>
    <lineage>
        <taxon>Viruses</taxon>
        <taxon>Varidnaviria</taxon>
        <taxon>Bamfordvirae</taxon>
        <taxon>Nucleocytoviricota</taxon>
        <taxon>Megaviricetes</taxon>
        <taxon>Pimascovirales</taxon>
        <taxon>Pimascovirales incertae sedis</taxon>
        <taxon>Marseilleviridae</taxon>
    </lineage>
</organism>
<proteinExistence type="predicted"/>
<protein>
    <submittedName>
        <fullName evidence="2">Uncharacterized protein</fullName>
    </submittedName>
</protein>